<dbReference type="EMBL" id="BGPR01000362">
    <property type="protein sequence ID" value="GBM15590.1"/>
    <property type="molecule type" value="Genomic_DNA"/>
</dbReference>
<dbReference type="Proteomes" id="UP000499080">
    <property type="component" value="Unassembled WGS sequence"/>
</dbReference>
<organism evidence="1 2">
    <name type="scientific">Araneus ventricosus</name>
    <name type="common">Orbweaver spider</name>
    <name type="synonym">Epeira ventricosa</name>
    <dbReference type="NCBI Taxonomy" id="182803"/>
    <lineage>
        <taxon>Eukaryota</taxon>
        <taxon>Metazoa</taxon>
        <taxon>Ecdysozoa</taxon>
        <taxon>Arthropoda</taxon>
        <taxon>Chelicerata</taxon>
        <taxon>Arachnida</taxon>
        <taxon>Araneae</taxon>
        <taxon>Araneomorphae</taxon>
        <taxon>Entelegynae</taxon>
        <taxon>Araneoidea</taxon>
        <taxon>Araneidae</taxon>
        <taxon>Araneus</taxon>
    </lineage>
</organism>
<evidence type="ECO:0000313" key="1">
    <source>
        <dbReference type="EMBL" id="GBM15590.1"/>
    </source>
</evidence>
<dbReference type="AlphaFoldDB" id="A0A4Y2DFP7"/>
<sequence>MVIRSVNLSEGIPRTPPLILGERPQVDWLHMIIPSVRRAHNVKLSFETVSRRLSVECQDLIGLEYVRFLHLGQRASRSAFQPSLVRDLFSLIHKYPTSDTSVAQNLSVGVWCKQSNTQDNGE</sequence>
<keyword evidence="2" id="KW-1185">Reference proteome</keyword>
<accession>A0A4Y2DFP7</accession>
<evidence type="ECO:0000313" key="2">
    <source>
        <dbReference type="Proteomes" id="UP000499080"/>
    </source>
</evidence>
<protein>
    <submittedName>
        <fullName evidence="1">Uncharacterized protein</fullName>
    </submittedName>
</protein>
<proteinExistence type="predicted"/>
<name>A0A4Y2DFP7_ARAVE</name>
<gene>
    <name evidence="1" type="ORF">AVEN_95232_1</name>
</gene>
<comment type="caution">
    <text evidence="1">The sequence shown here is derived from an EMBL/GenBank/DDBJ whole genome shotgun (WGS) entry which is preliminary data.</text>
</comment>
<reference evidence="1 2" key="1">
    <citation type="journal article" date="2019" name="Sci. Rep.">
        <title>Orb-weaving spider Araneus ventricosus genome elucidates the spidroin gene catalogue.</title>
        <authorList>
            <person name="Kono N."/>
            <person name="Nakamura H."/>
            <person name="Ohtoshi R."/>
            <person name="Moran D.A.P."/>
            <person name="Shinohara A."/>
            <person name="Yoshida Y."/>
            <person name="Fujiwara M."/>
            <person name="Mori M."/>
            <person name="Tomita M."/>
            <person name="Arakawa K."/>
        </authorList>
    </citation>
    <scope>NUCLEOTIDE SEQUENCE [LARGE SCALE GENOMIC DNA]</scope>
</reference>